<dbReference type="SUPFAM" id="SSF110857">
    <property type="entry name" value="Gamma-glutamyl cyclotransferase-like"/>
    <property type="match status" value="1"/>
</dbReference>
<evidence type="ECO:0000313" key="4">
    <source>
        <dbReference type="Proteomes" id="UP001497392"/>
    </source>
</evidence>
<evidence type="ECO:0000313" key="3">
    <source>
        <dbReference type="EMBL" id="CAL5220904.1"/>
    </source>
</evidence>
<dbReference type="Pfam" id="PF04752">
    <property type="entry name" value="ChaC"/>
    <property type="match status" value="1"/>
</dbReference>
<dbReference type="EC" id="4.3.2.7" evidence="1"/>
<evidence type="ECO:0000256" key="2">
    <source>
        <dbReference type="ARBA" id="ARBA00023239"/>
    </source>
</evidence>
<dbReference type="Gene3D" id="3.10.490.10">
    <property type="entry name" value="Gamma-glutamyl cyclotransferase-like"/>
    <property type="match status" value="1"/>
</dbReference>
<dbReference type="CDD" id="cd06661">
    <property type="entry name" value="GGCT_like"/>
    <property type="match status" value="1"/>
</dbReference>
<gene>
    <name evidence="3" type="primary">g2999</name>
    <name evidence="3" type="ORF">VP750_LOCUS2563</name>
</gene>
<name>A0ABP1FP23_9CHLO</name>
<dbReference type="InterPro" id="IPR013024">
    <property type="entry name" value="GGCT-like"/>
</dbReference>
<dbReference type="InterPro" id="IPR006840">
    <property type="entry name" value="ChaC"/>
</dbReference>
<dbReference type="InterPro" id="IPR036568">
    <property type="entry name" value="GGCT-like_sf"/>
</dbReference>
<dbReference type="Proteomes" id="UP001497392">
    <property type="component" value="Unassembled WGS sequence"/>
</dbReference>
<protein>
    <recommendedName>
        <fullName evidence="1">glutathione-specific gamma-glutamylcyclotransferase</fullName>
        <ecNumber evidence="1">4.3.2.7</ecNumber>
    </recommendedName>
</protein>
<keyword evidence="2" id="KW-0456">Lyase</keyword>
<sequence length="213" mass="23780">MTFTVEGDAAHDEVWIFGFGSLIWRAGFEYQKRVEGYIKGYRRVFYQGSTDHRGTPEAPGRVVTLEEAPGSQCWGAAYLIAGTYDEQQNTLAYLEWREKQYDLRVRVDVFGRESLEVPVVRGALTYIASADRVKNLNYAGPAPREAIAQQIASAIGPSGPNDEYLYGLVRALQEMGVHEEELMWLAGRVKHLKGSSEEDNRTTVQLEAGSVIG</sequence>
<comment type="caution">
    <text evidence="3">The sequence shown here is derived from an EMBL/GenBank/DDBJ whole genome shotgun (WGS) entry which is preliminary data.</text>
</comment>
<dbReference type="PANTHER" id="PTHR12192">
    <property type="entry name" value="CATION TRANSPORT PROTEIN CHAC-RELATED"/>
    <property type="match status" value="1"/>
</dbReference>
<dbReference type="EMBL" id="CAXHTA020000004">
    <property type="protein sequence ID" value="CAL5220904.1"/>
    <property type="molecule type" value="Genomic_DNA"/>
</dbReference>
<evidence type="ECO:0000256" key="1">
    <source>
        <dbReference type="ARBA" id="ARBA00012344"/>
    </source>
</evidence>
<dbReference type="PANTHER" id="PTHR12192:SF2">
    <property type="entry name" value="GLUTATHIONE-SPECIFIC GAMMA-GLUTAMYLCYCLOTRANSFERASE 2"/>
    <property type="match status" value="1"/>
</dbReference>
<reference evidence="3 4" key="1">
    <citation type="submission" date="2024-06" db="EMBL/GenBank/DDBJ databases">
        <authorList>
            <person name="Kraege A."/>
            <person name="Thomma B."/>
        </authorList>
    </citation>
    <scope>NUCLEOTIDE SEQUENCE [LARGE SCALE GENOMIC DNA]</scope>
</reference>
<keyword evidence="4" id="KW-1185">Reference proteome</keyword>
<accession>A0ABP1FP23</accession>
<proteinExistence type="predicted"/>
<organism evidence="3 4">
    <name type="scientific">Coccomyxa viridis</name>
    <dbReference type="NCBI Taxonomy" id="1274662"/>
    <lineage>
        <taxon>Eukaryota</taxon>
        <taxon>Viridiplantae</taxon>
        <taxon>Chlorophyta</taxon>
        <taxon>core chlorophytes</taxon>
        <taxon>Trebouxiophyceae</taxon>
        <taxon>Trebouxiophyceae incertae sedis</taxon>
        <taxon>Coccomyxaceae</taxon>
        <taxon>Coccomyxa</taxon>
    </lineage>
</organism>